<feature type="domain" description="WCX" evidence="1">
    <location>
        <begin position="56"/>
        <end position="129"/>
    </location>
</feature>
<gene>
    <name evidence="2" type="ORF">SDC9_178171</name>
</gene>
<evidence type="ECO:0000259" key="1">
    <source>
        <dbReference type="Pfam" id="PF25583"/>
    </source>
</evidence>
<comment type="caution">
    <text evidence="2">The sequence shown here is derived from an EMBL/GenBank/DDBJ whole genome shotgun (WGS) entry which is preliminary data.</text>
</comment>
<dbReference type="PANTHER" id="PTHR34580:SF1">
    <property type="entry name" value="PROTEIN PAFC"/>
    <property type="match status" value="1"/>
</dbReference>
<dbReference type="Pfam" id="PF25583">
    <property type="entry name" value="WCX"/>
    <property type="match status" value="1"/>
</dbReference>
<evidence type="ECO:0000313" key="2">
    <source>
        <dbReference type="EMBL" id="MPN30700.1"/>
    </source>
</evidence>
<organism evidence="2">
    <name type="scientific">bioreactor metagenome</name>
    <dbReference type="NCBI Taxonomy" id="1076179"/>
    <lineage>
        <taxon>unclassified sequences</taxon>
        <taxon>metagenomes</taxon>
        <taxon>ecological metagenomes</taxon>
    </lineage>
</organism>
<name>A0A645GWH1_9ZZZZ</name>
<dbReference type="AlphaFoldDB" id="A0A645GWH1"/>
<sequence>MVAYDSDAEIIKHYRVDKMADISITDQQRDGKEHFESLDMGTYAKKVFGMFSGEERSVRLRVANHLVGAILDRFGKDVSIVPDGDDHFTVSVDVIVSPQFFGWISGFGPDIVITAPDAVVEQMRKHISAINEQYLNSPTVG</sequence>
<dbReference type="InterPro" id="IPR051534">
    <property type="entry name" value="CBASS_pafABC_assoc_protein"/>
</dbReference>
<dbReference type="PANTHER" id="PTHR34580">
    <property type="match status" value="1"/>
</dbReference>
<protein>
    <recommendedName>
        <fullName evidence="1">WCX domain-containing protein</fullName>
    </recommendedName>
</protein>
<dbReference type="EMBL" id="VSSQ01081918">
    <property type="protein sequence ID" value="MPN30700.1"/>
    <property type="molecule type" value="Genomic_DNA"/>
</dbReference>
<dbReference type="InterPro" id="IPR057727">
    <property type="entry name" value="WCX_dom"/>
</dbReference>
<reference evidence="2" key="1">
    <citation type="submission" date="2019-08" db="EMBL/GenBank/DDBJ databases">
        <authorList>
            <person name="Kucharzyk K."/>
            <person name="Murdoch R.W."/>
            <person name="Higgins S."/>
            <person name="Loffler F."/>
        </authorList>
    </citation>
    <scope>NUCLEOTIDE SEQUENCE</scope>
</reference>
<proteinExistence type="predicted"/>
<accession>A0A645GWH1</accession>